<reference evidence="1" key="1">
    <citation type="submission" date="2014-11" db="EMBL/GenBank/DDBJ databases">
        <authorList>
            <person name="Otto D Thomas"/>
            <person name="Naeem Raeece"/>
        </authorList>
    </citation>
    <scope>NUCLEOTIDE SEQUENCE</scope>
</reference>
<protein>
    <submittedName>
        <fullName evidence="1">Uncharacterized protein</fullName>
    </submittedName>
</protein>
<name>A0A0G4IBF5_9ALVE</name>
<dbReference type="VEuPathDB" id="CryptoDB:Cvel_12739"/>
<sequence>MRLYTLEELSKVCDLDGQPLELLEHPLPKGAVVSLSLVDRDGISVSTASLFFGSEEVPLETPLNVLYREEVFFLIQSFDPAEKKYTLKALTLLELPAVSSTAPTSSSKTANPDGVSAWHWTAQKSGRVTFKMTEELRRARLEDAVESQCEKEGVRLRTRWWMKQLAQQKATEEEYMEAYRQYKARRQGIKTAVANSDQVPAVGDMLTETISVSRGGQTVRSAFLPQGAEITCKPKNIHFLHLAILRDRILASSLEASKPFNFEVLDQTHVTDWSGRILPPKCREALRTGHVFRACIQVSKRGETNPEKASMGGGAYYFTIVRCGEELGGSMLCKVHDTYVLDLSEQPVAGGDGFLVIPRSAVSEVPLTWPENENLKSEWEKHATNWGFAVTGFREY</sequence>
<proteinExistence type="predicted"/>
<accession>A0A0G4IBF5</accession>
<evidence type="ECO:0000313" key="1">
    <source>
        <dbReference type="EMBL" id="CEM54384.1"/>
    </source>
</evidence>
<organism evidence="1">
    <name type="scientific">Chromera velia CCMP2878</name>
    <dbReference type="NCBI Taxonomy" id="1169474"/>
    <lineage>
        <taxon>Eukaryota</taxon>
        <taxon>Sar</taxon>
        <taxon>Alveolata</taxon>
        <taxon>Colpodellida</taxon>
        <taxon>Chromeraceae</taxon>
        <taxon>Chromera</taxon>
    </lineage>
</organism>
<gene>
    <name evidence="1" type="ORF">Cvel_12739</name>
</gene>
<dbReference type="EMBL" id="CDMZ01005783">
    <property type="protein sequence ID" value="CEM54384.1"/>
    <property type="molecule type" value="Genomic_DNA"/>
</dbReference>
<dbReference type="AlphaFoldDB" id="A0A0G4IBF5"/>